<dbReference type="Proteomes" id="UP000031829">
    <property type="component" value="Chromosome"/>
</dbReference>
<dbReference type="EMBL" id="CP009920">
    <property type="protein sequence ID" value="AJI25290.1"/>
    <property type="molecule type" value="Genomic_DNA"/>
</dbReference>
<protein>
    <submittedName>
        <fullName evidence="1">Malonate transporter, MadL subunit</fullName>
    </submittedName>
</protein>
<dbReference type="HOGENOM" id="CLU_141562_0_0_9"/>
<dbReference type="GeneID" id="93641072"/>
<dbReference type="GO" id="GO:0016020">
    <property type="term" value="C:membrane"/>
    <property type="evidence" value="ECO:0007669"/>
    <property type="project" value="InterPro"/>
</dbReference>
<evidence type="ECO:0000313" key="1">
    <source>
        <dbReference type="EMBL" id="AJI25290.1"/>
    </source>
</evidence>
<dbReference type="AlphaFoldDB" id="A0A0B6AK60"/>
<dbReference type="InterPro" id="IPR004690">
    <property type="entry name" value="Maln_transptMadL"/>
</dbReference>
<gene>
    <name evidence="1" type="primary">madL</name>
    <name evidence="1" type="ORF">BG04_3006</name>
</gene>
<name>A0A0B6AK60_PRIM2</name>
<organism evidence="1 2">
    <name type="scientific">Priestia megaterium (strain ATCC 14581 / DSM 32 / CCUG 1817 / JCM 2506 / NBRC 15308 / NCIMB 9376 / NCTC 10342 / NRRL B-14308 / VKM B-512 / Ford 19)</name>
    <name type="common">Bacillus megaterium</name>
    <dbReference type="NCBI Taxonomy" id="1348623"/>
    <lineage>
        <taxon>Bacteria</taxon>
        <taxon>Bacillati</taxon>
        <taxon>Bacillota</taxon>
        <taxon>Bacilli</taxon>
        <taxon>Bacillales</taxon>
        <taxon>Bacillaceae</taxon>
        <taxon>Priestia</taxon>
    </lineage>
</organism>
<dbReference type="RefSeq" id="WP_013055424.1">
    <property type="nucleotide sequence ID" value="NZ_BCVB01000007.1"/>
</dbReference>
<proteinExistence type="predicted"/>
<dbReference type="NCBIfam" id="TIGR00807">
    <property type="entry name" value="malonate_madL"/>
    <property type="match status" value="1"/>
</dbReference>
<evidence type="ECO:0000313" key="2">
    <source>
        <dbReference type="Proteomes" id="UP000031829"/>
    </source>
</evidence>
<sequence length="137" mass="14292">MIIFGVALLSICMLIGVIVGDALGGLMGVEANVGGVGVSMLLLVLAVDYLKKKNKLQVKSEEGIAFWGGIYIPIVVAMSAQQNVVAALDGGGMALLAGVVVVVVGFLSIPFISRIGEKAKVKEQEIELSILPKEQIK</sequence>
<dbReference type="Pfam" id="PF03817">
    <property type="entry name" value="MadL"/>
    <property type="match status" value="1"/>
</dbReference>
<dbReference type="KEGG" id="bmeg:BG04_3006"/>
<accession>A0A0B6AK60</accession>
<reference evidence="1 2" key="1">
    <citation type="journal article" date="2015" name="Genome Announc.">
        <title>Complete genome sequences for 35 biothreat assay-relevant bacillus species.</title>
        <authorList>
            <person name="Johnson S.L."/>
            <person name="Daligault H.E."/>
            <person name="Davenport K.W."/>
            <person name="Jaissle J."/>
            <person name="Frey K.G."/>
            <person name="Ladner J.T."/>
            <person name="Broomall S.M."/>
            <person name="Bishop-Lilly K.A."/>
            <person name="Bruce D.C."/>
            <person name="Gibbons H.S."/>
            <person name="Coyne S.R."/>
            <person name="Lo C.C."/>
            <person name="Meincke L."/>
            <person name="Munk A.C."/>
            <person name="Koroleva G.I."/>
            <person name="Rosenzweig C.N."/>
            <person name="Palacios G.F."/>
            <person name="Redden C.L."/>
            <person name="Minogue T.D."/>
            <person name="Chain P.S."/>
        </authorList>
    </citation>
    <scope>NUCLEOTIDE SEQUENCE [LARGE SCALE GENOMIC DNA]</scope>
    <source>
        <strain evidence="2">ATCC 14581 / DSM 32 / JCM 2506 / NBRC 15308 / NCIMB 9376 / NCTC 10342 / NRRL B-14308 / VKM B-512</strain>
    </source>
</reference>